<dbReference type="Pfam" id="PF13439">
    <property type="entry name" value="Glyco_transf_4"/>
    <property type="match status" value="1"/>
</dbReference>
<evidence type="ECO:0000313" key="3">
    <source>
        <dbReference type="EMBL" id="EST12433.1"/>
    </source>
</evidence>
<dbReference type="InterPro" id="IPR028098">
    <property type="entry name" value="Glyco_trans_4-like_N"/>
</dbReference>
<dbReference type="Proteomes" id="UP000018296">
    <property type="component" value="Unassembled WGS sequence"/>
</dbReference>
<dbReference type="AlphaFoldDB" id="V6IY91"/>
<dbReference type="Gene3D" id="3.40.50.2000">
    <property type="entry name" value="Glycogen Phosphorylase B"/>
    <property type="match status" value="2"/>
</dbReference>
<organism evidence="3 4">
    <name type="scientific">Sporolactobacillus laevolacticus DSM 442</name>
    <dbReference type="NCBI Taxonomy" id="1395513"/>
    <lineage>
        <taxon>Bacteria</taxon>
        <taxon>Bacillati</taxon>
        <taxon>Bacillota</taxon>
        <taxon>Bacilli</taxon>
        <taxon>Bacillales</taxon>
        <taxon>Sporolactobacillaceae</taxon>
        <taxon>Sporolactobacillus</taxon>
    </lineage>
</organism>
<dbReference type="EMBL" id="AWTC01000005">
    <property type="protein sequence ID" value="EST12433.1"/>
    <property type="molecule type" value="Genomic_DNA"/>
</dbReference>
<dbReference type="RefSeq" id="WP_023509740.1">
    <property type="nucleotide sequence ID" value="NZ_AWTC01000005.1"/>
</dbReference>
<protein>
    <submittedName>
        <fullName evidence="3">Glycosyl transferase</fullName>
    </submittedName>
</protein>
<dbReference type="PANTHER" id="PTHR12526:SF638">
    <property type="entry name" value="SPORE COAT PROTEIN SA"/>
    <property type="match status" value="1"/>
</dbReference>
<gene>
    <name evidence="3" type="ORF">P343_07325</name>
</gene>
<dbReference type="Pfam" id="PF00534">
    <property type="entry name" value="Glycos_transf_1"/>
    <property type="match status" value="1"/>
</dbReference>
<dbReference type="PATRIC" id="fig|1395513.3.peg.1489"/>
<keyword evidence="4" id="KW-1185">Reference proteome</keyword>
<dbReference type="OrthoDB" id="139410at2"/>
<comment type="caution">
    <text evidence="3">The sequence shown here is derived from an EMBL/GenBank/DDBJ whole genome shotgun (WGS) entry which is preliminary data.</text>
</comment>
<dbReference type="GO" id="GO:0016757">
    <property type="term" value="F:glycosyltransferase activity"/>
    <property type="evidence" value="ECO:0007669"/>
    <property type="project" value="InterPro"/>
</dbReference>
<dbReference type="PANTHER" id="PTHR12526">
    <property type="entry name" value="GLYCOSYLTRANSFERASE"/>
    <property type="match status" value="1"/>
</dbReference>
<dbReference type="eggNOG" id="COG0438">
    <property type="taxonomic scope" value="Bacteria"/>
</dbReference>
<feature type="domain" description="Glycosyl transferase family 1" evidence="1">
    <location>
        <begin position="179"/>
        <end position="354"/>
    </location>
</feature>
<dbReference type="STRING" id="1395513.P343_07325"/>
<accession>V6IY91</accession>
<dbReference type="CDD" id="cd03801">
    <property type="entry name" value="GT4_PimA-like"/>
    <property type="match status" value="1"/>
</dbReference>
<evidence type="ECO:0000313" key="4">
    <source>
        <dbReference type="Proteomes" id="UP000018296"/>
    </source>
</evidence>
<proteinExistence type="predicted"/>
<dbReference type="SUPFAM" id="SSF53756">
    <property type="entry name" value="UDP-Glycosyltransferase/glycogen phosphorylase"/>
    <property type="match status" value="1"/>
</dbReference>
<name>V6IY91_9BACL</name>
<reference evidence="3 4" key="1">
    <citation type="journal article" date="2013" name="Genome Announc.">
        <title>Genome Sequence of Sporolactobacillus laevolacticus DSM442, an Efficient Polymer-Grade D-Lactate Producer from Agricultural Waste Cottonseed as a Nitrogen Source.</title>
        <authorList>
            <person name="Wang H."/>
            <person name="Wang L."/>
            <person name="Ju J."/>
            <person name="Yu B."/>
            <person name="Ma Y."/>
        </authorList>
    </citation>
    <scope>NUCLEOTIDE SEQUENCE [LARGE SCALE GENOMIC DNA]</scope>
    <source>
        <strain evidence="3 4">DSM 442</strain>
    </source>
</reference>
<evidence type="ECO:0000259" key="1">
    <source>
        <dbReference type="Pfam" id="PF00534"/>
    </source>
</evidence>
<dbReference type="InterPro" id="IPR001296">
    <property type="entry name" value="Glyco_trans_1"/>
</dbReference>
<sequence length="397" mass="44814">MKLGLICTEKLPSPAVRGGAIQTMIDGVSPFLAKQHDLTIFSITDPLLPDRETRNTVHYIRFPSEHYADDVAQELTQHNFDVIHVFNRPNQIVNYKKAAPDSRFILGLHNEMLSEAKISDELGQEAVRLVDQIVTISGYIKKTVVDRFPDAASKIRVVYSGIDLDRFTPSWTRQGVDIRQRMRQKYDINHQKVILFVGRLSRSKGPHLLIEAMKQVVTNHPDTELVIAGGKWFSDDGVNPYVRALYQLAAPLGDHVRFTKYVPLEQIPELFSIADVFVCSSQWQEPLARVHYEAMAAGVPIITTNRGGNSEVIKDMENGLLLDDYNKVNSFVGSIDFLLSDPQTAETLARRGRKFVTARHQFYQVAKRLDDVYNSVHAGRLTSEPSIQMNSETDPVV</sequence>
<keyword evidence="3" id="KW-0808">Transferase</keyword>
<evidence type="ECO:0000259" key="2">
    <source>
        <dbReference type="Pfam" id="PF13439"/>
    </source>
</evidence>
<feature type="domain" description="Glycosyltransferase subfamily 4-like N-terminal" evidence="2">
    <location>
        <begin position="28"/>
        <end position="166"/>
    </location>
</feature>